<dbReference type="Proteomes" id="UP000659630">
    <property type="component" value="Unassembled WGS sequence"/>
</dbReference>
<proteinExistence type="predicted"/>
<name>A0A923L1E8_9FIRM</name>
<comment type="caution">
    <text evidence="1">The sequence shown here is derived from an EMBL/GenBank/DDBJ whole genome shotgun (WGS) entry which is preliminary data.</text>
</comment>
<dbReference type="AlphaFoldDB" id="A0A923L1E8"/>
<sequence>MTLLELSAKIARYWRCAPAQAGTHAYRVLCEYPPAYRAAACAALEGKSPADIQLAARGFLLEDACALAGCDALMGVELLRIYEKDEAAGKELLFRCGAHDGRA</sequence>
<dbReference type="RefSeq" id="WP_186887518.1">
    <property type="nucleotide sequence ID" value="NZ_JACONZ010000002.1"/>
</dbReference>
<protein>
    <submittedName>
        <fullName evidence="1">Uncharacterized protein</fullName>
    </submittedName>
</protein>
<evidence type="ECO:0000313" key="1">
    <source>
        <dbReference type="EMBL" id="MBC5581153.1"/>
    </source>
</evidence>
<keyword evidence="2" id="KW-1185">Reference proteome</keyword>
<accession>A0A923L1E8</accession>
<organism evidence="1 2">
    <name type="scientific">Anaerofilum hominis</name>
    <dbReference type="NCBI Taxonomy" id="2763016"/>
    <lineage>
        <taxon>Bacteria</taxon>
        <taxon>Bacillati</taxon>
        <taxon>Bacillota</taxon>
        <taxon>Clostridia</taxon>
        <taxon>Eubacteriales</taxon>
        <taxon>Oscillospiraceae</taxon>
        <taxon>Anaerofilum</taxon>
    </lineage>
</organism>
<gene>
    <name evidence="1" type="ORF">H8S23_06505</name>
</gene>
<dbReference type="EMBL" id="JACONZ010000002">
    <property type="protein sequence ID" value="MBC5581153.1"/>
    <property type="molecule type" value="Genomic_DNA"/>
</dbReference>
<reference evidence="1" key="1">
    <citation type="submission" date="2020-08" db="EMBL/GenBank/DDBJ databases">
        <title>Genome public.</title>
        <authorList>
            <person name="Liu C."/>
            <person name="Sun Q."/>
        </authorList>
    </citation>
    <scope>NUCLEOTIDE SEQUENCE</scope>
    <source>
        <strain evidence="1">BX8</strain>
    </source>
</reference>
<evidence type="ECO:0000313" key="2">
    <source>
        <dbReference type="Proteomes" id="UP000659630"/>
    </source>
</evidence>